<dbReference type="PANTHER" id="PTHR11753">
    <property type="entry name" value="ADAPTOR COMPLEXES SMALL SUBUNIT FAMILY"/>
    <property type="match status" value="1"/>
</dbReference>
<dbReference type="InterPro" id="IPR011012">
    <property type="entry name" value="Longin-like_dom_sf"/>
</dbReference>
<evidence type="ECO:0000256" key="4">
    <source>
        <dbReference type="ARBA" id="ARBA00022927"/>
    </source>
</evidence>
<gene>
    <name evidence="8" type="ORF">BCV72DRAFT_104621</name>
</gene>
<reference evidence="8" key="1">
    <citation type="journal article" date="2016" name="Proc. Natl. Acad. Sci. U.S.A.">
        <title>Lipid metabolic changes in an early divergent fungus govern the establishment of a mutualistic symbiosis with endobacteria.</title>
        <authorList>
            <person name="Lastovetsky O.A."/>
            <person name="Gaspar M.L."/>
            <person name="Mondo S.J."/>
            <person name="LaButti K.M."/>
            <person name="Sandor L."/>
            <person name="Grigoriev I.V."/>
            <person name="Henry S.A."/>
            <person name="Pawlowska T.E."/>
        </authorList>
    </citation>
    <scope>NUCLEOTIDE SEQUENCE [LARGE SCALE GENOMIC DNA]</scope>
    <source>
        <strain evidence="8">ATCC 52814</strain>
    </source>
</reference>
<dbReference type="InterPro" id="IPR000804">
    <property type="entry name" value="Clathrin_sm-chain_CS"/>
</dbReference>
<keyword evidence="4 6" id="KW-0653">Protein transport</keyword>
<dbReference type="SUPFAM" id="SSF64356">
    <property type="entry name" value="SNARE-like"/>
    <property type="match status" value="1"/>
</dbReference>
<dbReference type="OrthoDB" id="371463at2759"/>
<organism evidence="8">
    <name type="scientific">Rhizopus microsporus var. microsporus</name>
    <dbReference type="NCBI Taxonomy" id="86635"/>
    <lineage>
        <taxon>Eukaryota</taxon>
        <taxon>Fungi</taxon>
        <taxon>Fungi incertae sedis</taxon>
        <taxon>Mucoromycota</taxon>
        <taxon>Mucoromycotina</taxon>
        <taxon>Mucoromycetes</taxon>
        <taxon>Mucorales</taxon>
        <taxon>Mucorineae</taxon>
        <taxon>Rhizopodaceae</taxon>
        <taxon>Rhizopus</taxon>
    </lineage>
</organism>
<keyword evidence="3 6" id="KW-0813">Transport</keyword>
<dbReference type="Pfam" id="PF01217">
    <property type="entry name" value="Clat_adaptor_s"/>
    <property type="match status" value="1"/>
</dbReference>
<evidence type="ECO:0000259" key="7">
    <source>
        <dbReference type="Pfam" id="PF01217"/>
    </source>
</evidence>
<evidence type="ECO:0000256" key="6">
    <source>
        <dbReference type="PIRNR" id="PIRNR015588"/>
    </source>
</evidence>
<sequence>MIRFFFIVNRSCKTRYAKYYQTIQDTPAFELEIARKCITRKQNQTLFFQLDEYKIVYRVYASLYFIIGCDLDDNEFSMLELIQLCVETMNQTFEKATELDLVFNLEKVHMIIDEVIAKGLILETNQQRLLNFMGSLYSI</sequence>
<dbReference type="InterPro" id="IPR016635">
    <property type="entry name" value="AP_complex_ssu"/>
</dbReference>
<dbReference type="InterPro" id="IPR022775">
    <property type="entry name" value="AP_mu_sigma_su"/>
</dbReference>
<evidence type="ECO:0000313" key="8">
    <source>
        <dbReference type="EMBL" id="ORE07627.1"/>
    </source>
</evidence>
<evidence type="ECO:0000256" key="5">
    <source>
        <dbReference type="ARBA" id="ARBA00023136"/>
    </source>
</evidence>
<comment type="subcellular location">
    <subcellularLocation>
        <location evidence="1">Endomembrane system</location>
    </subcellularLocation>
</comment>
<keyword evidence="5 6" id="KW-0472">Membrane</keyword>
<dbReference type="GO" id="GO:0012505">
    <property type="term" value="C:endomembrane system"/>
    <property type="evidence" value="ECO:0007669"/>
    <property type="project" value="UniProtKB-SubCell"/>
</dbReference>
<dbReference type="EMBL" id="KV921901">
    <property type="protein sequence ID" value="ORE07627.1"/>
    <property type="molecule type" value="Genomic_DNA"/>
</dbReference>
<evidence type="ECO:0000256" key="1">
    <source>
        <dbReference type="ARBA" id="ARBA00004308"/>
    </source>
</evidence>
<dbReference type="GO" id="GO:0030117">
    <property type="term" value="C:membrane coat"/>
    <property type="evidence" value="ECO:0007669"/>
    <property type="project" value="InterPro"/>
</dbReference>
<dbReference type="Proteomes" id="UP000242414">
    <property type="component" value="Unassembled WGS sequence"/>
</dbReference>
<dbReference type="AlphaFoldDB" id="A0A1X0R6I9"/>
<dbReference type="GO" id="GO:0016192">
    <property type="term" value="P:vesicle-mediated transport"/>
    <property type="evidence" value="ECO:0007669"/>
    <property type="project" value="InterPro"/>
</dbReference>
<evidence type="ECO:0000256" key="2">
    <source>
        <dbReference type="ARBA" id="ARBA00006972"/>
    </source>
</evidence>
<comment type="similarity">
    <text evidence="2 6">Belongs to the adaptor complexes small subunit family.</text>
</comment>
<protein>
    <recommendedName>
        <fullName evidence="6">AP complex subunit sigma</fullName>
    </recommendedName>
</protein>
<name>A0A1X0R6I9_RHIZD</name>
<dbReference type="PIRSF" id="PIRSF015588">
    <property type="entry name" value="AP_complex_sigma"/>
    <property type="match status" value="1"/>
</dbReference>
<accession>A0A1X0R6I9</accession>
<feature type="domain" description="AP complex mu/sigma subunit" evidence="7">
    <location>
        <begin position="1"/>
        <end position="131"/>
    </location>
</feature>
<dbReference type="Gene3D" id="3.30.450.60">
    <property type="match status" value="1"/>
</dbReference>
<dbReference type="PROSITE" id="PS00989">
    <property type="entry name" value="CLAT_ADAPTOR_S"/>
    <property type="match status" value="1"/>
</dbReference>
<evidence type="ECO:0000256" key="3">
    <source>
        <dbReference type="ARBA" id="ARBA00022448"/>
    </source>
</evidence>
<dbReference type="VEuPathDB" id="FungiDB:BCV72DRAFT_104621"/>
<dbReference type="GO" id="GO:0006886">
    <property type="term" value="P:intracellular protein transport"/>
    <property type="evidence" value="ECO:0007669"/>
    <property type="project" value="UniProtKB-UniRule"/>
</dbReference>
<proteinExistence type="inferred from homology"/>